<feature type="transmembrane region" description="Helical" evidence="5">
    <location>
        <begin position="207"/>
        <end position="224"/>
    </location>
</feature>
<feature type="transmembrane region" description="Helical" evidence="5">
    <location>
        <begin position="79"/>
        <end position="99"/>
    </location>
</feature>
<proteinExistence type="predicted"/>
<dbReference type="InterPro" id="IPR011547">
    <property type="entry name" value="SLC26A/SulP_dom"/>
</dbReference>
<feature type="transmembrane region" description="Helical" evidence="5">
    <location>
        <begin position="257"/>
        <end position="280"/>
    </location>
</feature>
<dbReference type="Pfam" id="PF00916">
    <property type="entry name" value="Sulfate_transp"/>
    <property type="match status" value="1"/>
</dbReference>
<keyword evidence="3 5" id="KW-1133">Transmembrane helix</keyword>
<evidence type="ECO:0000256" key="1">
    <source>
        <dbReference type="ARBA" id="ARBA00004141"/>
    </source>
</evidence>
<comment type="subcellular location">
    <subcellularLocation>
        <location evidence="1">Membrane</location>
        <topology evidence="1">Multi-pass membrane protein</topology>
    </subcellularLocation>
</comment>
<feature type="transmembrane region" description="Helical" evidence="5">
    <location>
        <begin position="393"/>
        <end position="417"/>
    </location>
</feature>
<evidence type="ECO:0000313" key="8">
    <source>
        <dbReference type="Proteomes" id="UP000574761"/>
    </source>
</evidence>
<dbReference type="CDD" id="cd07042">
    <property type="entry name" value="STAS_SulP_like_sulfate_transporter"/>
    <property type="match status" value="1"/>
</dbReference>
<dbReference type="Gene3D" id="3.30.750.24">
    <property type="entry name" value="STAS domain"/>
    <property type="match status" value="1"/>
</dbReference>
<dbReference type="EMBL" id="JACIEE010000007">
    <property type="protein sequence ID" value="MBB3978368.1"/>
    <property type="molecule type" value="Genomic_DNA"/>
</dbReference>
<keyword evidence="4 5" id="KW-0472">Membrane</keyword>
<keyword evidence="8" id="KW-1185">Reference proteome</keyword>
<feature type="transmembrane region" description="Helical" evidence="5">
    <location>
        <begin position="180"/>
        <end position="200"/>
    </location>
</feature>
<accession>A0A7W6D7X4</accession>
<dbReference type="InterPro" id="IPR036513">
    <property type="entry name" value="STAS_dom_sf"/>
</dbReference>
<keyword evidence="2 5" id="KW-0812">Transmembrane</keyword>
<sequence length="576" mass="60687">MSNSFGLPMFRGLSGYRVAWLRGDISAGLSIAAVGLPSAIAYPAIAGLPPETGIYASIAAPLAYAVFGDSRRLIVGPDAATMTVLAAAITAIAAAMPASAGVDRVGIAAALAIGVGVLCLAARVMRLGVLATFLSRPILVGFFAGISVSILIGQIGRFTGVRIEADGLLAPLIELVQKRALIHWPTVALALAMFAVLQAARALRFPVPGPVVVVAAAVAMSALFDFKGRGIAVVGDIPTGFPTLSLPPLASLPIDGLLLGAASVFLVSFGSGIVAARSFGARIGEDVDANRELAGLGSVNIASGLFGAFPVSFSDSRTAINLSVGGRSQLAGVVSALALIATLLFLNDALRILPVAALAAILAAAAISLIDMAELKQIWRINRVEFVFALITMWGAISMGVLNGVVIAIAATLVYLLRNMMYPRDAFLGRIPGSDGFYKLHRRAEAQAVPGLVVWMLEGSLLFFNTDYVHDRLRAIILELPQGTRWFILDASAITQMDSTATAMIDEVRQELRDQDVQIGLVEVHAEARILLERAGVIDRIGTDRVFDDLEDVLQAFRVHEIESRQPLEASVNPRR</sequence>
<gene>
    <name evidence="7" type="ORF">GGQ64_003602</name>
</gene>
<dbReference type="Proteomes" id="UP000574761">
    <property type="component" value="Unassembled WGS sequence"/>
</dbReference>
<evidence type="ECO:0000256" key="5">
    <source>
        <dbReference type="SAM" id="Phobius"/>
    </source>
</evidence>
<evidence type="ECO:0000259" key="6">
    <source>
        <dbReference type="PROSITE" id="PS50801"/>
    </source>
</evidence>
<name>A0A7W6D7X4_9HYPH</name>
<dbReference type="GO" id="GO:0055085">
    <property type="term" value="P:transmembrane transport"/>
    <property type="evidence" value="ECO:0007669"/>
    <property type="project" value="InterPro"/>
</dbReference>
<evidence type="ECO:0000256" key="4">
    <source>
        <dbReference type="ARBA" id="ARBA00023136"/>
    </source>
</evidence>
<dbReference type="RefSeq" id="WP_183806631.1">
    <property type="nucleotide sequence ID" value="NZ_JACIEE010000007.1"/>
</dbReference>
<feature type="transmembrane region" description="Helical" evidence="5">
    <location>
        <begin position="353"/>
        <end position="373"/>
    </location>
</feature>
<feature type="transmembrane region" description="Helical" evidence="5">
    <location>
        <begin position="292"/>
        <end position="309"/>
    </location>
</feature>
<feature type="transmembrane region" description="Helical" evidence="5">
    <location>
        <begin position="137"/>
        <end position="160"/>
    </location>
</feature>
<dbReference type="PANTHER" id="PTHR11814">
    <property type="entry name" value="SULFATE TRANSPORTER"/>
    <property type="match status" value="1"/>
</dbReference>
<reference evidence="7 8" key="1">
    <citation type="submission" date="2020-08" db="EMBL/GenBank/DDBJ databases">
        <title>Genomic Encyclopedia of Type Strains, Phase IV (KMG-IV): sequencing the most valuable type-strain genomes for metagenomic binning, comparative biology and taxonomic classification.</title>
        <authorList>
            <person name="Goeker M."/>
        </authorList>
    </citation>
    <scope>NUCLEOTIDE SEQUENCE [LARGE SCALE GENOMIC DNA]</scope>
    <source>
        <strain evidence="7 8">DSM 100211</strain>
    </source>
</reference>
<dbReference type="PROSITE" id="PS50801">
    <property type="entry name" value="STAS"/>
    <property type="match status" value="1"/>
</dbReference>
<organism evidence="7 8">
    <name type="scientific">Mycoplana azooxidifex</name>
    <dbReference type="NCBI Taxonomy" id="1636188"/>
    <lineage>
        <taxon>Bacteria</taxon>
        <taxon>Pseudomonadati</taxon>
        <taxon>Pseudomonadota</taxon>
        <taxon>Alphaproteobacteria</taxon>
        <taxon>Hyphomicrobiales</taxon>
        <taxon>Rhizobiaceae</taxon>
        <taxon>Mycoplana</taxon>
    </lineage>
</organism>
<evidence type="ECO:0000313" key="7">
    <source>
        <dbReference type="EMBL" id="MBB3978368.1"/>
    </source>
</evidence>
<feature type="transmembrane region" description="Helical" evidence="5">
    <location>
        <begin position="105"/>
        <end position="125"/>
    </location>
</feature>
<dbReference type="InterPro" id="IPR002645">
    <property type="entry name" value="STAS_dom"/>
</dbReference>
<dbReference type="InterPro" id="IPR001902">
    <property type="entry name" value="SLC26A/SulP_fam"/>
</dbReference>
<protein>
    <submittedName>
        <fullName evidence="7">High affinity sulfate transporter 1</fullName>
    </submittedName>
</protein>
<feature type="domain" description="STAS" evidence="6">
    <location>
        <begin position="442"/>
        <end position="557"/>
    </location>
</feature>
<dbReference type="GO" id="GO:0016020">
    <property type="term" value="C:membrane"/>
    <property type="evidence" value="ECO:0007669"/>
    <property type="project" value="UniProtKB-SubCell"/>
</dbReference>
<dbReference type="AlphaFoldDB" id="A0A7W6D7X4"/>
<evidence type="ECO:0000256" key="2">
    <source>
        <dbReference type="ARBA" id="ARBA00022692"/>
    </source>
</evidence>
<evidence type="ECO:0000256" key="3">
    <source>
        <dbReference type="ARBA" id="ARBA00022989"/>
    </source>
</evidence>
<feature type="transmembrane region" description="Helical" evidence="5">
    <location>
        <begin position="329"/>
        <end position="346"/>
    </location>
</feature>
<feature type="transmembrane region" description="Helical" evidence="5">
    <location>
        <begin position="52"/>
        <end position="67"/>
    </location>
</feature>
<comment type="caution">
    <text evidence="7">The sequence shown here is derived from an EMBL/GenBank/DDBJ whole genome shotgun (WGS) entry which is preliminary data.</text>
</comment>
<dbReference type="SUPFAM" id="SSF52091">
    <property type="entry name" value="SpoIIaa-like"/>
    <property type="match status" value="1"/>
</dbReference>
<dbReference type="Pfam" id="PF01740">
    <property type="entry name" value="STAS"/>
    <property type="match status" value="1"/>
</dbReference>